<accession>A0ABX8CF02</accession>
<evidence type="ECO:0000313" key="1">
    <source>
        <dbReference type="EMBL" id="QVE49584.1"/>
    </source>
</evidence>
<keyword evidence="2" id="KW-1185">Reference proteome</keyword>
<reference evidence="1 2" key="1">
    <citation type="submission" date="2020-08" db="EMBL/GenBank/DDBJ databases">
        <title>Isolation and characterization of novel Chlamydia from Siamese crocodiles (Crocodylus siamensis).</title>
        <authorList>
            <person name="Sariya L."/>
        </authorList>
    </citation>
    <scope>NUCLEOTIDE SEQUENCE [LARGE SCALE GENOMIC DNA]</scope>
    <source>
        <strain evidence="1 2">No. 12</strain>
    </source>
</reference>
<gene>
    <name evidence="1" type="ORF">H9Q19_00360</name>
</gene>
<name>A0ABX8CF02_9CHLA</name>
<dbReference type="RefSeq" id="WP_213242005.1">
    <property type="nucleotide sequence ID" value="NZ_CP060791.1"/>
</dbReference>
<sequence>MLGLSSGTFTFPSIACQEKVERFGLERLQKGCEGIELPDLEKILLKNCPFYFVNKFIQLGPKEFPEAENMDPEMYWVSPTGLADSPDIALHPFIWILARVISKEEYETLLCHAQNNTWNEVSNLTKEIKSRVKNSLKEYDVSGLGVKRTSLMVGSPWLLRLCKHGVCWNQLQLFNEVSSQSINLLNAFDYSFRGLNLQRLLFVTSSRLKEDSQDFDPGIALLTSEEWIKEYEKNRDKDDWKPFNGTIDLLNKRGKKIFIELDNEGLPVVFRYDMNKSTGERIRRKRLSLDI</sequence>
<protein>
    <submittedName>
        <fullName evidence="1">DUF1389 domain-containing protein</fullName>
    </submittedName>
</protein>
<dbReference type="GeneID" id="301704040"/>
<dbReference type="Proteomes" id="UP000680625">
    <property type="component" value="Chromosome"/>
</dbReference>
<dbReference type="InterPro" id="IPR010792">
    <property type="entry name" value="DUF1389"/>
</dbReference>
<evidence type="ECO:0000313" key="2">
    <source>
        <dbReference type="Proteomes" id="UP000680625"/>
    </source>
</evidence>
<proteinExistence type="predicted"/>
<organism evidence="1 2">
    <name type="scientific">Chlamydia crocodili</name>
    <dbReference type="NCBI Taxonomy" id="2766982"/>
    <lineage>
        <taxon>Bacteria</taxon>
        <taxon>Pseudomonadati</taxon>
        <taxon>Chlamydiota</taxon>
        <taxon>Chlamydiia</taxon>
        <taxon>Chlamydiales</taxon>
        <taxon>Chlamydiaceae</taxon>
        <taxon>Chlamydia/Chlamydophila group</taxon>
        <taxon>Chlamydia</taxon>
    </lineage>
</organism>
<dbReference type="Pfam" id="PF07146">
    <property type="entry name" value="DUF1389"/>
    <property type="match status" value="1"/>
</dbReference>
<dbReference type="EMBL" id="CP060791">
    <property type="protein sequence ID" value="QVE49584.1"/>
    <property type="molecule type" value="Genomic_DNA"/>
</dbReference>